<feature type="coiled-coil region" evidence="1">
    <location>
        <begin position="49"/>
        <end position="83"/>
    </location>
</feature>
<dbReference type="Proteomes" id="UP000001542">
    <property type="component" value="Unassembled WGS sequence"/>
</dbReference>
<keyword evidence="1" id="KW-0175">Coiled coil</keyword>
<name>A2EF36_TRIV3</name>
<evidence type="ECO:0000313" key="3">
    <source>
        <dbReference type="Proteomes" id="UP000001542"/>
    </source>
</evidence>
<evidence type="ECO:0000313" key="2">
    <source>
        <dbReference type="EMBL" id="EAY08752.1"/>
    </source>
</evidence>
<sequence length="384" mass="45032">MSFNIDDLKGDDVFNSFSAEHSVPFSDNSDNEKLRSQLAEYEKFLTMLNVQIEERRQRYDDELAKIKDTIAEHQKKYQFALEEQNQIQITEENQLRYQLEKQYADISTIGTDKGEHLQKWSESHHQIVDLEKQIEISKLKTDIVRTQGTMIANALTTIFQENLSKTEKLNQRRAIKSTLESLEHDVDQYMQDISFQKDKYSSIINEIQNTMKIQDQYFELSKKKISEEISRRDKFFAKHINTIKAAIERENNQIDTEIAIYERKYKSLCEIRRENNRKSTQIISRFNKDIVRLQASLESANSNNDSESTVTFSSLTKSDSIRRNLDYLKSEEARLAAELDSVLSVQDRASAVLHQIMKEESFSYSTVDYDYNPSPFKIPMKYNV</sequence>
<accession>A2EF36</accession>
<reference evidence="2" key="2">
    <citation type="journal article" date="2007" name="Science">
        <title>Draft genome sequence of the sexually transmitted pathogen Trichomonas vaginalis.</title>
        <authorList>
            <person name="Carlton J.M."/>
            <person name="Hirt R.P."/>
            <person name="Silva J.C."/>
            <person name="Delcher A.L."/>
            <person name="Schatz M."/>
            <person name="Zhao Q."/>
            <person name="Wortman J.R."/>
            <person name="Bidwell S.L."/>
            <person name="Alsmark U.C.M."/>
            <person name="Besteiro S."/>
            <person name="Sicheritz-Ponten T."/>
            <person name="Noel C.J."/>
            <person name="Dacks J.B."/>
            <person name="Foster P.G."/>
            <person name="Simillion C."/>
            <person name="Van de Peer Y."/>
            <person name="Miranda-Saavedra D."/>
            <person name="Barton G.J."/>
            <person name="Westrop G.D."/>
            <person name="Mueller S."/>
            <person name="Dessi D."/>
            <person name="Fiori P.L."/>
            <person name="Ren Q."/>
            <person name="Paulsen I."/>
            <person name="Zhang H."/>
            <person name="Bastida-Corcuera F.D."/>
            <person name="Simoes-Barbosa A."/>
            <person name="Brown M.T."/>
            <person name="Hayes R.D."/>
            <person name="Mukherjee M."/>
            <person name="Okumura C.Y."/>
            <person name="Schneider R."/>
            <person name="Smith A.J."/>
            <person name="Vanacova S."/>
            <person name="Villalvazo M."/>
            <person name="Haas B.J."/>
            <person name="Pertea M."/>
            <person name="Feldblyum T.V."/>
            <person name="Utterback T.R."/>
            <person name="Shu C.L."/>
            <person name="Osoegawa K."/>
            <person name="de Jong P.J."/>
            <person name="Hrdy I."/>
            <person name="Horvathova L."/>
            <person name="Zubacova Z."/>
            <person name="Dolezal P."/>
            <person name="Malik S.B."/>
            <person name="Logsdon J.M. Jr."/>
            <person name="Henze K."/>
            <person name="Gupta A."/>
            <person name="Wang C.C."/>
            <person name="Dunne R.L."/>
            <person name="Upcroft J.A."/>
            <person name="Upcroft P."/>
            <person name="White O."/>
            <person name="Salzberg S.L."/>
            <person name="Tang P."/>
            <person name="Chiu C.-H."/>
            <person name="Lee Y.-S."/>
            <person name="Embley T.M."/>
            <person name="Coombs G.H."/>
            <person name="Mottram J.C."/>
            <person name="Tachezy J."/>
            <person name="Fraser-Liggett C.M."/>
            <person name="Johnson P.J."/>
        </authorList>
    </citation>
    <scope>NUCLEOTIDE SEQUENCE [LARGE SCALE GENOMIC DNA]</scope>
    <source>
        <strain evidence="2">G3</strain>
    </source>
</reference>
<proteinExistence type="predicted"/>
<dbReference type="InParanoid" id="A2EF36"/>
<evidence type="ECO:0000256" key="1">
    <source>
        <dbReference type="SAM" id="Coils"/>
    </source>
</evidence>
<dbReference type="SMR" id="A2EF36"/>
<protein>
    <submittedName>
        <fullName evidence="2">Uncharacterized protein</fullName>
    </submittedName>
</protein>
<gene>
    <name evidence="2" type="ORF">TVAG_251780</name>
</gene>
<feature type="coiled-coil region" evidence="1">
    <location>
        <begin position="172"/>
        <end position="199"/>
    </location>
</feature>
<dbReference type="EMBL" id="DS113372">
    <property type="protein sequence ID" value="EAY08752.1"/>
    <property type="molecule type" value="Genomic_DNA"/>
</dbReference>
<reference evidence="2" key="1">
    <citation type="submission" date="2006-10" db="EMBL/GenBank/DDBJ databases">
        <authorList>
            <person name="Amadeo P."/>
            <person name="Zhao Q."/>
            <person name="Wortman J."/>
            <person name="Fraser-Liggett C."/>
            <person name="Carlton J."/>
        </authorList>
    </citation>
    <scope>NUCLEOTIDE SEQUENCE</scope>
    <source>
        <strain evidence="2">G3</strain>
    </source>
</reference>
<dbReference type="VEuPathDB" id="TrichDB:TVAGG3_0739820"/>
<dbReference type="AlphaFoldDB" id="A2EF36"/>
<organism evidence="2 3">
    <name type="scientific">Trichomonas vaginalis (strain ATCC PRA-98 / G3)</name>
    <dbReference type="NCBI Taxonomy" id="412133"/>
    <lineage>
        <taxon>Eukaryota</taxon>
        <taxon>Metamonada</taxon>
        <taxon>Parabasalia</taxon>
        <taxon>Trichomonadida</taxon>
        <taxon>Trichomonadidae</taxon>
        <taxon>Trichomonas</taxon>
    </lineage>
</organism>
<dbReference type="VEuPathDB" id="TrichDB:TVAG_251780"/>
<feature type="coiled-coil region" evidence="1">
    <location>
        <begin position="244"/>
        <end position="303"/>
    </location>
</feature>
<dbReference type="KEGG" id="tva:4766659"/>
<keyword evidence="3" id="KW-1185">Reference proteome</keyword>
<dbReference type="RefSeq" id="XP_001320975.1">
    <property type="nucleotide sequence ID" value="XM_001320940.1"/>
</dbReference>